<feature type="signal peptide" evidence="6">
    <location>
        <begin position="1"/>
        <end position="18"/>
    </location>
</feature>
<dbReference type="PROSITE" id="PS51257">
    <property type="entry name" value="PROKAR_LIPOPROTEIN"/>
    <property type="match status" value="1"/>
</dbReference>
<dbReference type="InterPro" id="IPR033985">
    <property type="entry name" value="SusD-like_N"/>
</dbReference>
<reference evidence="9 10" key="1">
    <citation type="submission" date="2019-10" db="EMBL/GenBank/DDBJ databases">
        <title>Prolixibacter strains distinguished by the presence of nitrate reductase genes were adept at nitrate-dependent anaerobic corrosion of metallic iron and carbon steel.</title>
        <authorList>
            <person name="Iino T."/>
            <person name="Shono N."/>
            <person name="Ito K."/>
            <person name="Nakamura R."/>
            <person name="Sueoka K."/>
            <person name="Harayama S."/>
            <person name="Ohkuma M."/>
        </authorList>
    </citation>
    <scope>NUCLEOTIDE SEQUENCE [LARGE SCALE GENOMIC DNA]</scope>
    <source>
        <strain evidence="9 10">JCM 13498</strain>
    </source>
</reference>
<evidence type="ECO:0000259" key="7">
    <source>
        <dbReference type="Pfam" id="PF07980"/>
    </source>
</evidence>
<keyword evidence="4" id="KW-0472">Membrane</keyword>
<feature type="chain" id="PRO_5024299235" evidence="6">
    <location>
        <begin position="19"/>
        <end position="489"/>
    </location>
</feature>
<proteinExistence type="inferred from homology"/>
<dbReference type="InterPro" id="IPR011990">
    <property type="entry name" value="TPR-like_helical_dom_sf"/>
</dbReference>
<keyword evidence="3 6" id="KW-0732">Signal</keyword>
<evidence type="ECO:0000259" key="8">
    <source>
        <dbReference type="Pfam" id="PF14322"/>
    </source>
</evidence>
<evidence type="ECO:0000256" key="3">
    <source>
        <dbReference type="ARBA" id="ARBA00022729"/>
    </source>
</evidence>
<accession>A0A5M4B3Q8</accession>
<keyword evidence="10" id="KW-1185">Reference proteome</keyword>
<sequence length="489" mass="54209">MKKYFILILAMFMSVACSKSFLEKAPLDSINTANFFQTKEDAISAINGAYQPLQWPKLYNMRMWTTDIMAGNSIVGAGGGTDGIETQDEANFVTTTDNAGVLDLWRGPSPGILRCNIILQKVPDMNIDENLKNRIIGEAKFLRGLYYFILVRFFGDVPLITVPQEPGDDLRPSRTDKAAVYEQIIADLTDAEQLLPPRSSYSSSDLGRASKGAAAGLLAKVYLTLGQWDKVVTLANEVESLGYALNPNYADNFDVDKKNSVESLFEIQYTGNAGEGFWDNTNQASWLSTFTGPRNSNMVAGGWGWNQPTQEFVDSYEPGDLRKDVTILYDGCPQFDGMDYDPGYSTTGYNLRKFLVPKSVASSYDNSPMDFPILRYADVLLMKAEALNNLGKTSEAEAPLNEVRARAGLPAVTGLSQADFKAKVLHERRMELAFEGQRWFDLIRVDNGDYGLNFLHSIGKVNATSKFLLLPIPQKEIDANPNLTQNPGY</sequence>
<feature type="domain" description="SusD-like N-terminal" evidence="8">
    <location>
        <begin position="21"/>
        <end position="223"/>
    </location>
</feature>
<dbReference type="Proteomes" id="UP000391834">
    <property type="component" value="Unassembled WGS sequence"/>
</dbReference>
<dbReference type="Pfam" id="PF14322">
    <property type="entry name" value="SusD-like_3"/>
    <property type="match status" value="1"/>
</dbReference>
<comment type="subcellular location">
    <subcellularLocation>
        <location evidence="1">Cell outer membrane</location>
    </subcellularLocation>
</comment>
<feature type="domain" description="RagB/SusD" evidence="7">
    <location>
        <begin position="262"/>
        <end position="489"/>
    </location>
</feature>
<evidence type="ECO:0000256" key="1">
    <source>
        <dbReference type="ARBA" id="ARBA00004442"/>
    </source>
</evidence>
<dbReference type="RefSeq" id="WP_027585559.1">
    <property type="nucleotide sequence ID" value="NZ_BLAX01000001.1"/>
</dbReference>
<dbReference type="OrthoDB" id="617686at2"/>
<keyword evidence="5" id="KW-0998">Cell outer membrane</keyword>
<dbReference type="InterPro" id="IPR012944">
    <property type="entry name" value="SusD_RagB_dom"/>
</dbReference>
<evidence type="ECO:0000256" key="5">
    <source>
        <dbReference type="ARBA" id="ARBA00023237"/>
    </source>
</evidence>
<dbReference type="Pfam" id="PF07980">
    <property type="entry name" value="SusD_RagB"/>
    <property type="match status" value="1"/>
</dbReference>
<protein>
    <submittedName>
        <fullName evidence="9">Membrane protein</fullName>
    </submittedName>
</protein>
<dbReference type="EMBL" id="BLAX01000001">
    <property type="protein sequence ID" value="GET34785.1"/>
    <property type="molecule type" value="Genomic_DNA"/>
</dbReference>
<comment type="caution">
    <text evidence="9">The sequence shown here is derived from an EMBL/GenBank/DDBJ whole genome shotgun (WGS) entry which is preliminary data.</text>
</comment>
<dbReference type="GO" id="GO:0009279">
    <property type="term" value="C:cell outer membrane"/>
    <property type="evidence" value="ECO:0007669"/>
    <property type="project" value="UniProtKB-SubCell"/>
</dbReference>
<gene>
    <name evidence="9" type="ORF">PbJCM13498_36480</name>
</gene>
<dbReference type="AlphaFoldDB" id="A0A5M4B3Q8"/>
<comment type="similarity">
    <text evidence="2">Belongs to the SusD family.</text>
</comment>
<dbReference type="SUPFAM" id="SSF48452">
    <property type="entry name" value="TPR-like"/>
    <property type="match status" value="1"/>
</dbReference>
<evidence type="ECO:0000256" key="6">
    <source>
        <dbReference type="SAM" id="SignalP"/>
    </source>
</evidence>
<organism evidence="9 10">
    <name type="scientific">Prolixibacter bellariivorans</name>
    <dbReference type="NCBI Taxonomy" id="314319"/>
    <lineage>
        <taxon>Bacteria</taxon>
        <taxon>Pseudomonadati</taxon>
        <taxon>Bacteroidota</taxon>
        <taxon>Bacteroidia</taxon>
        <taxon>Marinilabiliales</taxon>
        <taxon>Prolixibacteraceae</taxon>
        <taxon>Prolixibacter</taxon>
    </lineage>
</organism>
<evidence type="ECO:0000313" key="9">
    <source>
        <dbReference type="EMBL" id="GET34785.1"/>
    </source>
</evidence>
<evidence type="ECO:0000256" key="4">
    <source>
        <dbReference type="ARBA" id="ARBA00023136"/>
    </source>
</evidence>
<evidence type="ECO:0000313" key="10">
    <source>
        <dbReference type="Proteomes" id="UP000391834"/>
    </source>
</evidence>
<dbReference type="CDD" id="cd08977">
    <property type="entry name" value="SusD"/>
    <property type="match status" value="1"/>
</dbReference>
<name>A0A5M4B3Q8_9BACT</name>
<dbReference type="Gene3D" id="1.25.40.390">
    <property type="match status" value="1"/>
</dbReference>
<evidence type="ECO:0000256" key="2">
    <source>
        <dbReference type="ARBA" id="ARBA00006275"/>
    </source>
</evidence>